<sequence length="336" mass="37129">MIITFKKDADPQVLDSIKQLLRQKHLHGFQAGQRLAIVHQKTIEFNEEQRNAIEETISNEPTYIAVSRMFHPHDTVIKLPHSEIGGTHFAMIASSPVIQSNGQIHRAAIMAHQGDATILAGNAFAQQMNAYDDENTNTGENGLQYLRAAADANELDVMSEVDSVAHMAMVAHYADIIKIGARNMRNYELLKAAAQTNKVLALTRAKDATIDEWLNVAEYIAELGNMQVILVDEGIRTFADEHTAYTMSLETIPLLKKLTHYPVLISPSISSNDHHLVAPMTRAALVSGANGVLIDVSDDTKNHIDEAAITSQEFLTLGQQVKSLTSSMPLWRENDD</sequence>
<name>A0A948TK01_9LACO</name>
<dbReference type="Gene3D" id="3.20.20.70">
    <property type="entry name" value="Aldolase class I"/>
    <property type="match status" value="1"/>
</dbReference>
<keyword evidence="1" id="KW-0808">Transferase</keyword>
<protein>
    <submittedName>
        <fullName evidence="3">N-acetylneuraminate synthase family protein</fullName>
    </submittedName>
</protein>
<comment type="caution">
    <text evidence="3">The sequence shown here is derived from an EMBL/GenBank/DDBJ whole genome shotgun (WGS) entry which is preliminary data.</text>
</comment>
<dbReference type="Pfam" id="PF00793">
    <property type="entry name" value="DAHP_synth_1"/>
    <property type="match status" value="1"/>
</dbReference>
<gene>
    <name evidence="3" type="ORF">H9901_03155</name>
</gene>
<proteinExistence type="predicted"/>
<evidence type="ECO:0000313" key="3">
    <source>
        <dbReference type="EMBL" id="MBU3851677.1"/>
    </source>
</evidence>
<dbReference type="InterPro" id="IPR006218">
    <property type="entry name" value="DAHP1/KDSA"/>
</dbReference>
<accession>A0A948TK01</accession>
<evidence type="ECO:0000313" key="4">
    <source>
        <dbReference type="Proteomes" id="UP000777303"/>
    </source>
</evidence>
<dbReference type="PANTHER" id="PTHR43018:SF1">
    <property type="entry name" value="PROTEIN AROA(G)"/>
    <property type="match status" value="1"/>
</dbReference>
<dbReference type="SUPFAM" id="SSF51569">
    <property type="entry name" value="Aldolase"/>
    <property type="match status" value="1"/>
</dbReference>
<dbReference type="AlphaFoldDB" id="A0A948TK01"/>
<dbReference type="PANTHER" id="PTHR43018">
    <property type="entry name" value="PHOSPHO-2-DEHYDRO-3-DEOXYHEPTONATE ALDOLASE"/>
    <property type="match status" value="1"/>
</dbReference>
<organism evidence="3 4">
    <name type="scientific">Candidatus Paralactobacillus gallistercoris</name>
    <dbReference type="NCBI Taxonomy" id="2838724"/>
    <lineage>
        <taxon>Bacteria</taxon>
        <taxon>Bacillati</taxon>
        <taxon>Bacillota</taxon>
        <taxon>Bacilli</taxon>
        <taxon>Lactobacillales</taxon>
        <taxon>Lactobacillaceae</taxon>
        <taxon>Lactobacillus</taxon>
    </lineage>
</organism>
<dbReference type="EMBL" id="JAHLFS010000043">
    <property type="protein sequence ID" value="MBU3851677.1"/>
    <property type="molecule type" value="Genomic_DNA"/>
</dbReference>
<reference evidence="3" key="1">
    <citation type="journal article" date="2021" name="PeerJ">
        <title>Extensive microbial diversity within the chicken gut microbiome revealed by metagenomics and culture.</title>
        <authorList>
            <person name="Gilroy R."/>
            <person name="Ravi A."/>
            <person name="Getino M."/>
            <person name="Pursley I."/>
            <person name="Horton D.L."/>
            <person name="Alikhan N.F."/>
            <person name="Baker D."/>
            <person name="Gharbi K."/>
            <person name="Hall N."/>
            <person name="Watson M."/>
            <person name="Adriaenssens E.M."/>
            <person name="Foster-Nyarko E."/>
            <person name="Jarju S."/>
            <person name="Secka A."/>
            <person name="Antonio M."/>
            <person name="Oren A."/>
            <person name="Chaudhuri R.R."/>
            <person name="La Ragione R."/>
            <person name="Hildebrand F."/>
            <person name="Pallen M.J."/>
        </authorList>
    </citation>
    <scope>NUCLEOTIDE SEQUENCE</scope>
    <source>
        <strain evidence="3">F6-6636</strain>
    </source>
</reference>
<evidence type="ECO:0000256" key="1">
    <source>
        <dbReference type="ARBA" id="ARBA00022679"/>
    </source>
</evidence>
<dbReference type="GO" id="GO:0016740">
    <property type="term" value="F:transferase activity"/>
    <property type="evidence" value="ECO:0007669"/>
    <property type="project" value="UniProtKB-KW"/>
</dbReference>
<evidence type="ECO:0000259" key="2">
    <source>
        <dbReference type="Pfam" id="PF00793"/>
    </source>
</evidence>
<dbReference type="Proteomes" id="UP000777303">
    <property type="component" value="Unassembled WGS sequence"/>
</dbReference>
<dbReference type="InterPro" id="IPR052899">
    <property type="entry name" value="Class-I_DAHP_synthase"/>
</dbReference>
<feature type="domain" description="DAHP synthetase I/KDSA" evidence="2">
    <location>
        <begin position="140"/>
        <end position="319"/>
    </location>
</feature>
<reference evidence="3" key="2">
    <citation type="submission" date="2021-04" db="EMBL/GenBank/DDBJ databases">
        <authorList>
            <person name="Gilroy R."/>
        </authorList>
    </citation>
    <scope>NUCLEOTIDE SEQUENCE</scope>
    <source>
        <strain evidence="3">F6-6636</strain>
    </source>
</reference>
<dbReference type="InterPro" id="IPR013785">
    <property type="entry name" value="Aldolase_TIM"/>
</dbReference>